<gene>
    <name evidence="8" type="ORF">BDV25DRAFT_142241</name>
</gene>
<organism evidence="8 9">
    <name type="scientific">Aspergillus avenaceus</name>
    <dbReference type="NCBI Taxonomy" id="36643"/>
    <lineage>
        <taxon>Eukaryota</taxon>
        <taxon>Fungi</taxon>
        <taxon>Dikarya</taxon>
        <taxon>Ascomycota</taxon>
        <taxon>Pezizomycotina</taxon>
        <taxon>Eurotiomycetes</taxon>
        <taxon>Eurotiomycetidae</taxon>
        <taxon>Eurotiales</taxon>
        <taxon>Aspergillaceae</taxon>
        <taxon>Aspergillus</taxon>
        <taxon>Aspergillus subgen. Circumdati</taxon>
    </lineage>
</organism>
<keyword evidence="2" id="KW-0862">Zinc</keyword>
<dbReference type="Gene3D" id="4.10.240.10">
    <property type="entry name" value="Zn(2)-C6 fungal-type DNA-binding domain"/>
    <property type="match status" value="1"/>
</dbReference>
<dbReference type="InterPro" id="IPR021858">
    <property type="entry name" value="Fun_TF"/>
</dbReference>
<evidence type="ECO:0000313" key="9">
    <source>
        <dbReference type="Proteomes" id="UP000325780"/>
    </source>
</evidence>
<dbReference type="InterPro" id="IPR036864">
    <property type="entry name" value="Zn2-C6_fun-type_DNA-bd_sf"/>
</dbReference>
<dbReference type="Pfam" id="PF11951">
    <property type="entry name" value="Fungal_trans_2"/>
    <property type="match status" value="1"/>
</dbReference>
<dbReference type="InterPro" id="IPR001138">
    <property type="entry name" value="Zn2Cys6_DnaBD"/>
</dbReference>
<name>A0A5N6TNR8_ASPAV</name>
<evidence type="ECO:0000256" key="3">
    <source>
        <dbReference type="ARBA" id="ARBA00023015"/>
    </source>
</evidence>
<dbReference type="GO" id="GO:0003677">
    <property type="term" value="F:DNA binding"/>
    <property type="evidence" value="ECO:0007669"/>
    <property type="project" value="UniProtKB-KW"/>
</dbReference>
<dbReference type="GO" id="GO:0008270">
    <property type="term" value="F:zinc ion binding"/>
    <property type="evidence" value="ECO:0007669"/>
    <property type="project" value="InterPro"/>
</dbReference>
<keyword evidence="6" id="KW-0539">Nucleus</keyword>
<dbReference type="PANTHER" id="PTHR36206:SF16">
    <property type="entry name" value="TRANSCRIPTION FACTOR DOMAIN-CONTAINING PROTEIN-RELATED"/>
    <property type="match status" value="1"/>
</dbReference>
<dbReference type="EMBL" id="ML742182">
    <property type="protein sequence ID" value="KAE8147965.1"/>
    <property type="molecule type" value="Genomic_DNA"/>
</dbReference>
<dbReference type="InterPro" id="IPR052360">
    <property type="entry name" value="Transcr_Regulatory_Proteins"/>
</dbReference>
<proteinExistence type="predicted"/>
<dbReference type="SUPFAM" id="SSF57701">
    <property type="entry name" value="Zn2/Cys6 DNA-binding domain"/>
    <property type="match status" value="1"/>
</dbReference>
<evidence type="ECO:0000256" key="4">
    <source>
        <dbReference type="ARBA" id="ARBA00023125"/>
    </source>
</evidence>
<protein>
    <recommendedName>
        <fullName evidence="7">Zn(2)-C6 fungal-type domain-containing protein</fullName>
    </recommendedName>
</protein>
<dbReference type="AlphaFoldDB" id="A0A5N6TNR8"/>
<keyword evidence="1" id="KW-0479">Metal-binding</keyword>
<evidence type="ECO:0000256" key="2">
    <source>
        <dbReference type="ARBA" id="ARBA00022833"/>
    </source>
</evidence>
<evidence type="ECO:0000313" key="8">
    <source>
        <dbReference type="EMBL" id="KAE8147965.1"/>
    </source>
</evidence>
<dbReference type="PANTHER" id="PTHR36206">
    <property type="entry name" value="ASPERCRYPTIN BIOSYNTHESIS CLUSTER-SPECIFIC TRANSCRIPTION REGULATOR ATNN-RELATED"/>
    <property type="match status" value="1"/>
</dbReference>
<reference evidence="8 9" key="1">
    <citation type="submission" date="2019-04" db="EMBL/GenBank/DDBJ databases">
        <title>Friends and foes A comparative genomics study of 23 Aspergillus species from section Flavi.</title>
        <authorList>
            <consortium name="DOE Joint Genome Institute"/>
            <person name="Kjaerbolling I."/>
            <person name="Vesth T."/>
            <person name="Frisvad J.C."/>
            <person name="Nybo J.L."/>
            <person name="Theobald S."/>
            <person name="Kildgaard S."/>
            <person name="Isbrandt T."/>
            <person name="Kuo A."/>
            <person name="Sato A."/>
            <person name="Lyhne E.K."/>
            <person name="Kogle M.E."/>
            <person name="Wiebenga A."/>
            <person name="Kun R.S."/>
            <person name="Lubbers R.J."/>
            <person name="Makela M.R."/>
            <person name="Barry K."/>
            <person name="Chovatia M."/>
            <person name="Clum A."/>
            <person name="Daum C."/>
            <person name="Haridas S."/>
            <person name="He G."/>
            <person name="LaButti K."/>
            <person name="Lipzen A."/>
            <person name="Mondo S."/>
            <person name="Riley R."/>
            <person name="Salamov A."/>
            <person name="Simmons B.A."/>
            <person name="Magnuson J.K."/>
            <person name="Henrissat B."/>
            <person name="Mortensen U.H."/>
            <person name="Larsen T.O."/>
            <person name="Devries R.P."/>
            <person name="Grigoriev I.V."/>
            <person name="Machida M."/>
            <person name="Baker S.E."/>
            <person name="Andersen M.R."/>
        </authorList>
    </citation>
    <scope>NUCLEOTIDE SEQUENCE [LARGE SCALE GENOMIC DNA]</scope>
    <source>
        <strain evidence="8 9">IBT 18842</strain>
    </source>
</reference>
<dbReference type="Pfam" id="PF00172">
    <property type="entry name" value="Zn_clus"/>
    <property type="match status" value="1"/>
</dbReference>
<dbReference type="Proteomes" id="UP000325780">
    <property type="component" value="Unassembled WGS sequence"/>
</dbReference>
<keyword evidence="9" id="KW-1185">Reference proteome</keyword>
<evidence type="ECO:0000256" key="1">
    <source>
        <dbReference type="ARBA" id="ARBA00022723"/>
    </source>
</evidence>
<keyword evidence="4" id="KW-0238">DNA-binding</keyword>
<dbReference type="PROSITE" id="PS00463">
    <property type="entry name" value="ZN2_CY6_FUNGAL_1"/>
    <property type="match status" value="1"/>
</dbReference>
<evidence type="ECO:0000256" key="6">
    <source>
        <dbReference type="ARBA" id="ARBA00023242"/>
    </source>
</evidence>
<dbReference type="OrthoDB" id="3172332at2759"/>
<evidence type="ECO:0000259" key="7">
    <source>
        <dbReference type="PROSITE" id="PS00463"/>
    </source>
</evidence>
<dbReference type="GO" id="GO:0000981">
    <property type="term" value="F:DNA-binding transcription factor activity, RNA polymerase II-specific"/>
    <property type="evidence" value="ECO:0007669"/>
    <property type="project" value="InterPro"/>
</dbReference>
<evidence type="ECO:0000256" key="5">
    <source>
        <dbReference type="ARBA" id="ARBA00023163"/>
    </source>
</evidence>
<accession>A0A5N6TNR8</accession>
<dbReference type="SMART" id="SM00066">
    <property type="entry name" value="GAL4"/>
    <property type="match status" value="1"/>
</dbReference>
<keyword evidence="5" id="KW-0804">Transcription</keyword>
<dbReference type="GO" id="GO:0009893">
    <property type="term" value="P:positive regulation of metabolic process"/>
    <property type="evidence" value="ECO:0007669"/>
    <property type="project" value="UniProtKB-ARBA"/>
</dbReference>
<feature type="domain" description="Zn(2)-C6 fungal-type" evidence="7">
    <location>
        <begin position="20"/>
        <end position="48"/>
    </location>
</feature>
<keyword evidence="3" id="KW-0805">Transcription regulation</keyword>
<dbReference type="CDD" id="cd00067">
    <property type="entry name" value="GAL4"/>
    <property type="match status" value="1"/>
</dbReference>
<sequence length="468" mass="53718">MAPIPQPRRRKARTRRSKAGCRTCRARHIQCDETPGACDNCSSTGRVCDGYDTYRLPPIRKKALTVPLQLSPNRLMTCDEKRCFSYFVYHIVPMIEVVQSDLWQKLIFQMNDAEPAVYHSIIALSAVHHDMERRFAASPNHALRHSRWHQFSLEQSIRAFALLNSRHASNDPKKKEVVLLCCLLFVHTDLLRGDYENAFNHLQSGMRILNEYGNHSDLPGSLMEKALTRAFEHLGVQVISLGIIHRGIPHLESVKFSEIHNVHQAHQAMDRAMKHVLTFTNSVTTLSDEGIDLRFTHLQQFQKQLLVMLEDLQQSCKSFLRESYSHLSRKEQKAVDILAIRQLGVALLVKLVLPGQEPPPPITEFKAVWLLIEIFLEKYPERPILMVDTGINPTLTLLSLAYPDRSIRWKAIRELQLWSHCEGPWDSIILGRICEMIIRDEIGPDGTDQSFRERLATFNHEMLASVMA</sequence>